<evidence type="ECO:0000256" key="2">
    <source>
        <dbReference type="HAMAP-Rule" id="MF_01139"/>
    </source>
</evidence>
<evidence type="ECO:0000256" key="1">
    <source>
        <dbReference type="ARBA" id="ARBA00022679"/>
    </source>
</evidence>
<feature type="binding site" evidence="2">
    <location>
        <position position="36"/>
    </location>
    <ligand>
        <name>substrate</name>
    </ligand>
</feature>
<dbReference type="InterPro" id="IPR018520">
    <property type="entry name" value="UPP_synth-like_CS"/>
</dbReference>
<dbReference type="PANTHER" id="PTHR10291:SF0">
    <property type="entry name" value="DEHYDRODOLICHYL DIPHOSPHATE SYNTHASE 2"/>
    <property type="match status" value="1"/>
</dbReference>
<dbReference type="EC" id="2.5.1.-" evidence="2"/>
<dbReference type="CDD" id="cd00475">
    <property type="entry name" value="Cis_IPPS"/>
    <property type="match status" value="1"/>
</dbReference>
<comment type="cofactor">
    <cofactor evidence="2">
        <name>Mg(2+)</name>
        <dbReference type="ChEBI" id="CHEBI:18420"/>
    </cofactor>
    <text evidence="2">Binds 2 magnesium ions per subunit.</text>
</comment>
<dbReference type="GO" id="GO:0000287">
    <property type="term" value="F:magnesium ion binding"/>
    <property type="evidence" value="ECO:0007669"/>
    <property type="project" value="UniProtKB-UniRule"/>
</dbReference>
<feature type="binding site" evidence="2">
    <location>
        <position position="19"/>
    </location>
    <ligand>
        <name>Mg(2+)</name>
        <dbReference type="ChEBI" id="CHEBI:18420"/>
    </ligand>
</feature>
<feature type="binding site" evidence="2">
    <location>
        <position position="181"/>
    </location>
    <ligand>
        <name>substrate</name>
    </ligand>
</feature>
<gene>
    <name evidence="3" type="ORF">A2Z11_01970</name>
</gene>
<dbReference type="Proteomes" id="UP000176389">
    <property type="component" value="Unassembled WGS sequence"/>
</dbReference>
<evidence type="ECO:0000313" key="4">
    <source>
        <dbReference type="Proteomes" id="UP000176389"/>
    </source>
</evidence>
<dbReference type="Gene3D" id="3.40.1180.10">
    <property type="entry name" value="Decaprenyl diphosphate synthase-like"/>
    <property type="match status" value="1"/>
</dbReference>
<comment type="similarity">
    <text evidence="2">Belongs to the UPP synthase family.</text>
</comment>
<keyword evidence="2" id="KW-0479">Metal-binding</keyword>
<dbReference type="STRING" id="1802596.A2Z11_01970"/>
<name>A0A1G1WH21_9BACT</name>
<keyword evidence="2" id="KW-0460">Magnesium</keyword>
<feature type="binding site" evidence="2">
    <location>
        <begin position="20"/>
        <end position="23"/>
    </location>
    <ligand>
        <name>substrate</name>
    </ligand>
</feature>
<feature type="active site" evidence="2">
    <location>
        <position position="19"/>
    </location>
</feature>
<feature type="binding site" evidence="2">
    <location>
        <begin position="64"/>
        <end position="66"/>
    </location>
    <ligand>
        <name>substrate</name>
    </ligand>
</feature>
<comment type="subunit">
    <text evidence="2">Homodimer.</text>
</comment>
<protein>
    <recommendedName>
        <fullName evidence="2">Isoprenyl transferase</fullName>
        <ecNumber evidence="2">2.5.1.-</ecNumber>
    </recommendedName>
</protein>
<sequence>MSLLVMARKIPKHVAIIMDGNRRWAQQHDRPFVEGHRKGVDALVRIVEAARGLGIKYLTFYALSTENYQNRPKGEIKLLLKLIEEGLGKYVPRLKKEGAKLRVIGNTKALPVVTQFAIKQAEKQLSSGKEIILNLAINYGGRREILMAAKNLAEKNLNFTEEEFEKALFTYSTPDPEIIIRTGGRTRLSNFLIWQGAYSELYFTDTLWPDFGAKELQKALKGFSERERNFGR</sequence>
<dbReference type="SUPFAM" id="SSF64005">
    <property type="entry name" value="Undecaprenyl diphosphate synthase"/>
    <property type="match status" value="1"/>
</dbReference>
<dbReference type="PANTHER" id="PTHR10291">
    <property type="entry name" value="DEHYDRODOLICHYL DIPHOSPHATE SYNTHASE FAMILY MEMBER"/>
    <property type="match status" value="1"/>
</dbReference>
<dbReference type="AlphaFoldDB" id="A0A1G1WH21"/>
<dbReference type="PROSITE" id="PS01066">
    <property type="entry name" value="UPP_SYNTHASE"/>
    <property type="match status" value="1"/>
</dbReference>
<reference evidence="3 4" key="1">
    <citation type="journal article" date="2016" name="Nat. Commun.">
        <title>Thousands of microbial genomes shed light on interconnected biogeochemical processes in an aquifer system.</title>
        <authorList>
            <person name="Anantharaman K."/>
            <person name="Brown C.T."/>
            <person name="Hug L.A."/>
            <person name="Sharon I."/>
            <person name="Castelle C.J."/>
            <person name="Probst A.J."/>
            <person name="Thomas B.C."/>
            <person name="Singh A."/>
            <person name="Wilkins M.J."/>
            <person name="Karaoz U."/>
            <person name="Brodie E.L."/>
            <person name="Williams K.H."/>
            <person name="Hubbard S.S."/>
            <person name="Banfield J.F."/>
        </authorList>
    </citation>
    <scope>NUCLEOTIDE SEQUENCE [LARGE SCALE GENOMIC DNA]</scope>
</reference>
<feature type="binding site" evidence="2">
    <location>
        <position position="200"/>
    </location>
    <ligand>
        <name>Mg(2+)</name>
        <dbReference type="ChEBI" id="CHEBI:18420"/>
    </ligand>
</feature>
<feature type="binding site" evidence="2">
    <location>
        <position position="24"/>
    </location>
    <ligand>
        <name>substrate</name>
    </ligand>
</feature>
<organism evidence="3 4">
    <name type="scientific">Candidatus Woykebacteria bacterium RBG_16_43_9</name>
    <dbReference type="NCBI Taxonomy" id="1802596"/>
    <lineage>
        <taxon>Bacteria</taxon>
        <taxon>Candidatus Woykeibacteriota</taxon>
    </lineage>
</organism>
<dbReference type="GO" id="GO:0016094">
    <property type="term" value="P:polyprenol biosynthetic process"/>
    <property type="evidence" value="ECO:0007669"/>
    <property type="project" value="TreeGrafter"/>
</dbReference>
<dbReference type="Pfam" id="PF01255">
    <property type="entry name" value="Prenyltransf"/>
    <property type="match status" value="1"/>
</dbReference>
<evidence type="ECO:0000313" key="3">
    <source>
        <dbReference type="EMBL" id="OGY27019.1"/>
    </source>
</evidence>
<dbReference type="NCBIfam" id="TIGR00055">
    <property type="entry name" value="uppS"/>
    <property type="match status" value="1"/>
</dbReference>
<proteinExistence type="inferred from homology"/>
<comment type="caution">
    <text evidence="3">The sequence shown here is derived from an EMBL/GenBank/DDBJ whole genome shotgun (WGS) entry which is preliminary data.</text>
</comment>
<dbReference type="InterPro" id="IPR036424">
    <property type="entry name" value="UPP_synth-like_sf"/>
</dbReference>
<keyword evidence="1 2" id="KW-0808">Transferase</keyword>
<accession>A0A1G1WH21</accession>
<feature type="active site" description="Proton acceptor" evidence="2">
    <location>
        <position position="67"/>
    </location>
</feature>
<comment type="caution">
    <text evidence="2">Lacks conserved residue(s) required for the propagation of feature annotation.</text>
</comment>
<feature type="binding site" evidence="2">
    <location>
        <position position="71"/>
    </location>
    <ligand>
        <name>substrate</name>
    </ligand>
</feature>
<dbReference type="GO" id="GO:0045547">
    <property type="term" value="F:ditrans,polycis-polyprenyl diphosphate synthase [(2E,6E)-farnesyl diphosphate specific] activity"/>
    <property type="evidence" value="ECO:0007669"/>
    <property type="project" value="TreeGrafter"/>
</dbReference>
<dbReference type="HAMAP" id="MF_01139">
    <property type="entry name" value="ISPT"/>
    <property type="match status" value="1"/>
</dbReference>
<feature type="binding site" evidence="2">
    <location>
        <begin position="187"/>
        <end position="189"/>
    </location>
    <ligand>
        <name>substrate</name>
    </ligand>
</feature>
<comment type="function">
    <text evidence="2">Catalyzes the condensation of isopentenyl diphosphate (IPP) with allylic pyrophosphates generating different type of terpenoids.</text>
</comment>
<dbReference type="EMBL" id="MHCS01000005">
    <property type="protein sequence ID" value="OGY27019.1"/>
    <property type="molecule type" value="Genomic_DNA"/>
</dbReference>
<dbReference type="InterPro" id="IPR001441">
    <property type="entry name" value="UPP_synth-like"/>
</dbReference>